<organism evidence="7 8">
    <name type="scientific">Streptococcus mitis</name>
    <dbReference type="NCBI Taxonomy" id="28037"/>
    <lineage>
        <taxon>Bacteria</taxon>
        <taxon>Bacillati</taxon>
        <taxon>Bacillota</taxon>
        <taxon>Bacilli</taxon>
        <taxon>Lactobacillales</taxon>
        <taxon>Streptococcaceae</taxon>
        <taxon>Streptococcus</taxon>
        <taxon>Streptococcus mitis group</taxon>
    </lineage>
</organism>
<evidence type="ECO:0000313" key="7">
    <source>
        <dbReference type="EMBL" id="KYF38368.1"/>
    </source>
</evidence>
<keyword evidence="3" id="KW-0732">Signal</keyword>
<keyword evidence="2" id="KW-0964">Secreted</keyword>
<keyword evidence="1" id="KW-0134">Cell wall</keyword>
<evidence type="ECO:0000256" key="1">
    <source>
        <dbReference type="ARBA" id="ARBA00022512"/>
    </source>
</evidence>
<gene>
    <name evidence="7" type="ORF">SMIM3I_00361</name>
</gene>
<dbReference type="Proteomes" id="UP000075442">
    <property type="component" value="Unassembled WGS sequence"/>
</dbReference>
<dbReference type="GO" id="GO:0004565">
    <property type="term" value="F:beta-galactosidase activity"/>
    <property type="evidence" value="ECO:0007669"/>
    <property type="project" value="UniProtKB-EC"/>
</dbReference>
<comment type="caution">
    <text evidence="7">The sequence shown here is derived from an EMBL/GenBank/DDBJ whole genome shotgun (WGS) entry which is preliminary data.</text>
</comment>
<keyword evidence="4" id="KW-0572">Peptidoglycan-anchor</keyword>
<evidence type="ECO:0000256" key="3">
    <source>
        <dbReference type="ARBA" id="ARBA00022729"/>
    </source>
</evidence>
<dbReference type="AlphaFoldDB" id="A0A150NY45"/>
<keyword evidence="7" id="KW-0378">Hydrolase</keyword>
<dbReference type="InterPro" id="IPR019931">
    <property type="entry name" value="LPXTG_anchor"/>
</dbReference>
<dbReference type="EC" id="3.2.1.23" evidence="7"/>
<name>A0A150NY45_STRMT</name>
<feature type="domain" description="G5" evidence="6">
    <location>
        <begin position="1"/>
        <end position="75"/>
    </location>
</feature>
<dbReference type="NCBIfam" id="TIGR01167">
    <property type="entry name" value="LPXTG_anchor"/>
    <property type="match status" value="1"/>
</dbReference>
<proteinExistence type="predicted"/>
<dbReference type="SMART" id="SM01208">
    <property type="entry name" value="G5"/>
    <property type="match status" value="1"/>
</dbReference>
<dbReference type="InterPro" id="IPR011098">
    <property type="entry name" value="G5_dom"/>
</dbReference>
<reference evidence="7 8" key="1">
    <citation type="submission" date="2016-01" db="EMBL/GenBank/DDBJ databases">
        <title>Highly variable Streptococcus oralis 1 are common among viridans streptococci isolated from primates.</title>
        <authorList>
            <person name="Denapaite D."/>
            <person name="Rieger M."/>
            <person name="Koendgen S."/>
            <person name="Brueckner R."/>
            <person name="Ochigava I."/>
            <person name="Kappeler P."/>
            <person name="Maetz-Rensing K."/>
            <person name="Leendertz F."/>
        </authorList>
    </citation>
    <scope>NUCLEOTIDE SEQUENCE [LARGE SCALE GENOMIC DNA]</scope>
    <source>
        <strain evidence="7 8">M3-1</strain>
    </source>
</reference>
<dbReference type="Pfam" id="PF00746">
    <property type="entry name" value="Gram_pos_anchor"/>
    <property type="match status" value="1"/>
</dbReference>
<evidence type="ECO:0000256" key="2">
    <source>
        <dbReference type="ARBA" id="ARBA00022525"/>
    </source>
</evidence>
<evidence type="ECO:0000259" key="6">
    <source>
        <dbReference type="PROSITE" id="PS51109"/>
    </source>
</evidence>
<evidence type="ECO:0000256" key="5">
    <source>
        <dbReference type="SAM" id="MobiDB-lite"/>
    </source>
</evidence>
<dbReference type="EMBL" id="LROU01000002">
    <property type="protein sequence ID" value="KYF38368.1"/>
    <property type="molecule type" value="Genomic_DNA"/>
</dbReference>
<dbReference type="Pfam" id="PF07501">
    <property type="entry name" value="G5"/>
    <property type="match status" value="1"/>
</dbReference>
<evidence type="ECO:0000256" key="4">
    <source>
        <dbReference type="ARBA" id="ARBA00023088"/>
    </source>
</evidence>
<dbReference type="PATRIC" id="fig|28037.235.peg.39"/>
<keyword evidence="7" id="KW-0326">Glycosidase</keyword>
<accession>A0A150NY45</accession>
<dbReference type="Gene3D" id="2.20.230.10">
    <property type="entry name" value="Resuscitation-promoting factor rpfb"/>
    <property type="match status" value="1"/>
</dbReference>
<dbReference type="PROSITE" id="PS51109">
    <property type="entry name" value="G5"/>
    <property type="match status" value="1"/>
</dbReference>
<feature type="region of interest" description="Disordered" evidence="5">
    <location>
        <begin position="90"/>
        <end position="126"/>
    </location>
</feature>
<protein>
    <submittedName>
        <fullName evidence="7">Beta-galactosidase</fullName>
        <ecNumber evidence="7">3.2.1.23</ecNumber>
    </submittedName>
</protein>
<evidence type="ECO:0000313" key="8">
    <source>
        <dbReference type="Proteomes" id="UP000075442"/>
    </source>
</evidence>
<sequence length="155" mass="17015">MDIVKKAVPFKTIRHENPNLDKGKEKVLAEGKDGAIIEYVEVDGSNRKIVQTESTPALDRVIEVGTKQSSIGTEAPPVVTLPEYVLPRETEKTAPAVVTEDSPRKDEKAPVATTAKQDKEKQLPETGEQEANAFLFLAAITSVLSLLIFQKNFKD</sequence>